<dbReference type="SUPFAM" id="SSF53383">
    <property type="entry name" value="PLP-dependent transferases"/>
    <property type="match status" value="1"/>
</dbReference>
<evidence type="ECO:0000256" key="3">
    <source>
        <dbReference type="ARBA" id="ARBA00022793"/>
    </source>
</evidence>
<keyword evidence="3" id="KW-0210">Decarboxylase</keyword>
<comment type="similarity">
    <text evidence="2 6">Belongs to the group II decarboxylase family.</text>
</comment>
<dbReference type="PANTHER" id="PTHR45677:SF8">
    <property type="entry name" value="CYSTEINE SULFINIC ACID DECARBOXYLASE"/>
    <property type="match status" value="1"/>
</dbReference>
<name>A0ABR3X134_9PEZI</name>
<dbReference type="InterPro" id="IPR002129">
    <property type="entry name" value="PyrdxlP-dep_de-COase"/>
</dbReference>
<protein>
    <submittedName>
        <fullName evidence="7">Glutamate decarboxylase 2</fullName>
        <ecNumber evidence="7">4.1.1.15</ecNumber>
    </submittedName>
</protein>
<dbReference type="Gene3D" id="3.90.1150.170">
    <property type="match status" value="2"/>
</dbReference>
<sequence>MSTATSLHRAQETADLVDAVKFLIVPFIAAADRAASTRATGKSDTAGVQDPQARNVLVRSYEPKALTQRLNFALPKQEGKGRAGFVEAVKDVLEYSVNTWDQGFLDKLSASTNAVWCNQSACLSDSLRLTRGCRLESPQSYYFLSSTQMSGPSCPACQSTTRSADLRTQVQVHVYKVSPVLTVVEKTTARELAALFGFEGPRAGGICCQGGSASNLTSLVTARNALFPACRTQGNRDKEFAVFTSIHGHYSVEKAARTMGLGSAAVVKVPADSTGRMDPAALRNAVAAARQAGRTPLYVNATAGTTVHGAFDPLEAVAAVCREFGVWLHVDASWGGPAVFSTIHRHKLAGSHLADSITVSPHKMLNVPLTCSMLLTDDTAVFHRANTLPADYLFHANVEGEHGNKAEGQGVMEADEVWDLADLTLQCGRRSDALKFALAWIYYGATGFERQVDHAFDMAGYLATLIQEHPNFELLSPNPPPCLQVCFYHAPGGRAGDCAAENTKRTARLAKRLIDRGFMVDYAAGDRGSFFRVVTNFQTLRTTVEGLVKALGSLGRELSHL</sequence>
<keyword evidence="5 6" id="KW-0456">Lyase</keyword>
<reference evidence="7 8" key="1">
    <citation type="journal article" date="2024" name="IMA Fungus">
        <title>IMA Genome - F19 : A genome assembly and annotation guide to empower mycologists, including annotated draft genome sequences of Ceratocystis pirilliformis, Diaporthe australafricana, Fusarium ophioides, Paecilomyces lecythidis, and Sporothrix stenoceras.</title>
        <authorList>
            <person name="Aylward J."/>
            <person name="Wilson A.M."/>
            <person name="Visagie C.M."/>
            <person name="Spraker J."/>
            <person name="Barnes I."/>
            <person name="Buitendag C."/>
            <person name="Ceriani C."/>
            <person name="Del Mar Angel L."/>
            <person name="du Plessis D."/>
            <person name="Fuchs T."/>
            <person name="Gasser K."/>
            <person name="Kramer D."/>
            <person name="Li W."/>
            <person name="Munsamy K."/>
            <person name="Piso A."/>
            <person name="Price J.L."/>
            <person name="Sonnekus B."/>
            <person name="Thomas C."/>
            <person name="van der Nest A."/>
            <person name="van Dijk A."/>
            <person name="van Heerden A."/>
            <person name="van Vuuren N."/>
            <person name="Yilmaz N."/>
            <person name="Duong T.A."/>
            <person name="van der Merwe N.A."/>
            <person name="Wingfield M.J."/>
            <person name="Wingfield B.D."/>
        </authorList>
    </citation>
    <scope>NUCLEOTIDE SEQUENCE [LARGE SCALE GENOMIC DNA]</scope>
    <source>
        <strain evidence="7 8">CMW 18300</strain>
    </source>
</reference>
<dbReference type="EC" id="4.1.1.15" evidence="7"/>
<dbReference type="Gene3D" id="3.40.640.10">
    <property type="entry name" value="Type I PLP-dependent aspartate aminotransferase-like (Major domain)"/>
    <property type="match status" value="1"/>
</dbReference>
<evidence type="ECO:0000313" key="8">
    <source>
        <dbReference type="Proteomes" id="UP001583177"/>
    </source>
</evidence>
<evidence type="ECO:0000256" key="4">
    <source>
        <dbReference type="ARBA" id="ARBA00022898"/>
    </source>
</evidence>
<dbReference type="Pfam" id="PF00282">
    <property type="entry name" value="Pyridoxal_deC"/>
    <property type="match status" value="1"/>
</dbReference>
<evidence type="ECO:0000256" key="5">
    <source>
        <dbReference type="ARBA" id="ARBA00023239"/>
    </source>
</evidence>
<evidence type="ECO:0000256" key="1">
    <source>
        <dbReference type="ARBA" id="ARBA00001933"/>
    </source>
</evidence>
<organism evidence="7 8">
    <name type="scientific">Diaporthe australafricana</name>
    <dbReference type="NCBI Taxonomy" id="127596"/>
    <lineage>
        <taxon>Eukaryota</taxon>
        <taxon>Fungi</taxon>
        <taxon>Dikarya</taxon>
        <taxon>Ascomycota</taxon>
        <taxon>Pezizomycotina</taxon>
        <taxon>Sordariomycetes</taxon>
        <taxon>Sordariomycetidae</taxon>
        <taxon>Diaporthales</taxon>
        <taxon>Diaporthaceae</taxon>
        <taxon>Diaporthe</taxon>
    </lineage>
</organism>
<evidence type="ECO:0000313" key="7">
    <source>
        <dbReference type="EMBL" id="KAL1869612.1"/>
    </source>
</evidence>
<dbReference type="PANTHER" id="PTHR45677">
    <property type="entry name" value="GLUTAMATE DECARBOXYLASE-RELATED"/>
    <property type="match status" value="1"/>
</dbReference>
<gene>
    <name evidence="7" type="primary">GAD2_1</name>
    <name evidence="7" type="ORF">Daus18300_005466</name>
</gene>
<proteinExistence type="inferred from homology"/>
<comment type="caution">
    <text evidence="7">The sequence shown here is derived from an EMBL/GenBank/DDBJ whole genome shotgun (WGS) entry which is preliminary data.</text>
</comment>
<accession>A0ABR3X134</accession>
<dbReference type="InterPro" id="IPR015421">
    <property type="entry name" value="PyrdxlP-dep_Trfase_major"/>
</dbReference>
<dbReference type="GO" id="GO:0004351">
    <property type="term" value="F:glutamate decarboxylase activity"/>
    <property type="evidence" value="ECO:0007669"/>
    <property type="project" value="UniProtKB-EC"/>
</dbReference>
<dbReference type="EMBL" id="JAWRVE010000040">
    <property type="protein sequence ID" value="KAL1869612.1"/>
    <property type="molecule type" value="Genomic_DNA"/>
</dbReference>
<evidence type="ECO:0000256" key="2">
    <source>
        <dbReference type="ARBA" id="ARBA00009533"/>
    </source>
</evidence>
<dbReference type="InterPro" id="IPR015424">
    <property type="entry name" value="PyrdxlP-dep_Trfase"/>
</dbReference>
<comment type="cofactor">
    <cofactor evidence="1 6">
        <name>pyridoxal 5'-phosphate</name>
        <dbReference type="ChEBI" id="CHEBI:597326"/>
    </cofactor>
</comment>
<keyword evidence="8" id="KW-1185">Reference proteome</keyword>
<keyword evidence="4 6" id="KW-0663">Pyridoxal phosphate</keyword>
<dbReference type="Proteomes" id="UP001583177">
    <property type="component" value="Unassembled WGS sequence"/>
</dbReference>
<evidence type="ECO:0000256" key="6">
    <source>
        <dbReference type="RuleBase" id="RU000382"/>
    </source>
</evidence>